<gene>
    <name evidence="1" type="ORF">QE152_g28418</name>
</gene>
<reference evidence="1 2" key="1">
    <citation type="journal article" date="2024" name="BMC Genomics">
        <title>De novo assembly and annotation of Popillia japonica's genome with initial clues to its potential as an invasive pest.</title>
        <authorList>
            <person name="Cucini C."/>
            <person name="Boschi S."/>
            <person name="Funari R."/>
            <person name="Cardaioli E."/>
            <person name="Iannotti N."/>
            <person name="Marturano G."/>
            <person name="Paoli F."/>
            <person name="Bruttini M."/>
            <person name="Carapelli A."/>
            <person name="Frati F."/>
            <person name="Nardi F."/>
        </authorList>
    </citation>
    <scope>NUCLEOTIDE SEQUENCE [LARGE SCALE GENOMIC DNA]</scope>
    <source>
        <strain evidence="1">DMR45628</strain>
    </source>
</reference>
<organism evidence="1 2">
    <name type="scientific">Popillia japonica</name>
    <name type="common">Japanese beetle</name>
    <dbReference type="NCBI Taxonomy" id="7064"/>
    <lineage>
        <taxon>Eukaryota</taxon>
        <taxon>Metazoa</taxon>
        <taxon>Ecdysozoa</taxon>
        <taxon>Arthropoda</taxon>
        <taxon>Hexapoda</taxon>
        <taxon>Insecta</taxon>
        <taxon>Pterygota</taxon>
        <taxon>Neoptera</taxon>
        <taxon>Endopterygota</taxon>
        <taxon>Coleoptera</taxon>
        <taxon>Polyphaga</taxon>
        <taxon>Scarabaeiformia</taxon>
        <taxon>Scarabaeidae</taxon>
        <taxon>Rutelinae</taxon>
        <taxon>Popillia</taxon>
    </lineage>
</organism>
<evidence type="ECO:0000313" key="2">
    <source>
        <dbReference type="Proteomes" id="UP001458880"/>
    </source>
</evidence>
<sequence length="156" mass="17618">MSSPDSENELSNIPPNIIQLAANTTKNLLPEKSNERYEKVYQQWTGVQQTIIEEIVVNSTYGIHYQNLHTNANVVPLLEFKYITEEDLNAIVKSIRKNYSVDDVDMQILLAGGITVRNLLTTSNPKSFEENTVPNSWKVSTVTPVPKVINTNKVEE</sequence>
<dbReference type="EMBL" id="JASPKY010000355">
    <property type="protein sequence ID" value="KAK9704223.1"/>
    <property type="molecule type" value="Genomic_DNA"/>
</dbReference>
<comment type="caution">
    <text evidence="1">The sequence shown here is derived from an EMBL/GenBank/DDBJ whole genome shotgun (WGS) entry which is preliminary data.</text>
</comment>
<protein>
    <submittedName>
        <fullName evidence="1">Uncharacterized protein</fullName>
    </submittedName>
</protein>
<accession>A0AAW1JK53</accession>
<keyword evidence="2" id="KW-1185">Reference proteome</keyword>
<dbReference type="AlphaFoldDB" id="A0AAW1JK53"/>
<proteinExistence type="predicted"/>
<dbReference type="Proteomes" id="UP001458880">
    <property type="component" value="Unassembled WGS sequence"/>
</dbReference>
<name>A0AAW1JK53_POPJA</name>
<evidence type="ECO:0000313" key="1">
    <source>
        <dbReference type="EMBL" id="KAK9704223.1"/>
    </source>
</evidence>